<reference evidence="2 3" key="1">
    <citation type="submission" date="2023-10" db="EMBL/GenBank/DDBJ databases">
        <title>A novel Glycoside Hydrolase 43-Like Enzyme from Clostrdium boliviensis is an Endo-xylanase, and a Candidate for Xylooligosaccharides Production from Different Xylan Substrates.</title>
        <authorList>
            <person name="Alvarez M.T."/>
            <person name="Rocabado-Villegas L.R."/>
            <person name="Salas-Veizaga D.M."/>
            <person name="Linares-Pasten J.A."/>
            <person name="Gudmundsdottir E.E."/>
            <person name="Hreggvidsson G.O."/>
            <person name="Adlercreutz P."/>
            <person name="Nordberg Karlsson E."/>
        </authorList>
    </citation>
    <scope>NUCLEOTIDE SEQUENCE [LARGE SCALE GENOMIC DNA]</scope>
    <source>
        <strain evidence="2 3">E-1</strain>
    </source>
</reference>
<feature type="region of interest" description="Disordered" evidence="1">
    <location>
        <begin position="54"/>
        <end position="88"/>
    </location>
</feature>
<evidence type="ECO:0000313" key="3">
    <source>
        <dbReference type="Proteomes" id="UP001276854"/>
    </source>
</evidence>
<dbReference type="RefSeq" id="WP_318062430.1">
    <property type="nucleotide sequence ID" value="NZ_JAWONS010000025.1"/>
</dbReference>
<accession>A0ABU4GEV1</accession>
<gene>
    <name evidence="2" type="ORF">RZO55_00945</name>
</gene>
<feature type="non-terminal residue" evidence="2">
    <location>
        <position position="1"/>
    </location>
</feature>
<evidence type="ECO:0000256" key="1">
    <source>
        <dbReference type="SAM" id="MobiDB-lite"/>
    </source>
</evidence>
<feature type="compositionally biased region" description="Gly residues" evidence="1">
    <location>
        <begin position="77"/>
        <end position="88"/>
    </location>
</feature>
<evidence type="ECO:0000313" key="2">
    <source>
        <dbReference type="EMBL" id="MDW2796154.1"/>
    </source>
</evidence>
<dbReference type="Proteomes" id="UP001276854">
    <property type="component" value="Unassembled WGS sequence"/>
</dbReference>
<proteinExistence type="predicted"/>
<comment type="caution">
    <text evidence="2">The sequence shown here is derived from an EMBL/GenBank/DDBJ whole genome shotgun (WGS) entry which is preliminary data.</text>
</comment>
<organism evidence="2 3">
    <name type="scientific">Clostridium boliviensis</name>
    <dbReference type="NCBI Taxonomy" id="318465"/>
    <lineage>
        <taxon>Bacteria</taxon>
        <taxon>Bacillati</taxon>
        <taxon>Bacillota</taxon>
        <taxon>Clostridia</taxon>
        <taxon>Eubacteriales</taxon>
        <taxon>Clostridiaceae</taxon>
        <taxon>Clostridium</taxon>
    </lineage>
</organism>
<sequence>ASFATRVSRILDIYLRGETDLNRLQKQVSGAISRIERRLSPDVRKELASQVEERNWRRGGDSAEGILRPPLPIFPGESGGGGDLPECG</sequence>
<protein>
    <submittedName>
        <fullName evidence="2">Uncharacterized protein</fullName>
    </submittedName>
</protein>
<name>A0ABU4GEV1_9CLOT</name>
<dbReference type="EMBL" id="JAWONS010000025">
    <property type="protein sequence ID" value="MDW2796154.1"/>
    <property type="molecule type" value="Genomic_DNA"/>
</dbReference>
<keyword evidence="3" id="KW-1185">Reference proteome</keyword>